<evidence type="ECO:0000313" key="2">
    <source>
        <dbReference type="EMBL" id="KAJ8785636.1"/>
    </source>
</evidence>
<proteinExistence type="predicted"/>
<feature type="region of interest" description="Disordered" evidence="1">
    <location>
        <begin position="1"/>
        <end position="236"/>
    </location>
</feature>
<evidence type="ECO:0000313" key="3">
    <source>
        <dbReference type="Proteomes" id="UP001159641"/>
    </source>
</evidence>
<dbReference type="AlphaFoldDB" id="A0AB34GYQ9"/>
<reference evidence="2 3" key="1">
    <citation type="submission" date="2022-11" db="EMBL/GenBank/DDBJ databases">
        <title>Whole genome sequence of Eschrichtius robustus ER-17-0199.</title>
        <authorList>
            <person name="Bruniche-Olsen A."/>
            <person name="Black A.N."/>
            <person name="Fields C.J."/>
            <person name="Walden K."/>
            <person name="Dewoody J.A."/>
        </authorList>
    </citation>
    <scope>NUCLEOTIDE SEQUENCE [LARGE SCALE GENOMIC DNA]</scope>
    <source>
        <strain evidence="2">ER-17-0199</strain>
        <tissue evidence="2">Blubber</tissue>
    </source>
</reference>
<protein>
    <submittedName>
        <fullName evidence="2">Uncharacterized protein</fullName>
    </submittedName>
</protein>
<dbReference type="Proteomes" id="UP001159641">
    <property type="component" value="Unassembled WGS sequence"/>
</dbReference>
<feature type="compositionally biased region" description="Basic and acidic residues" evidence="1">
    <location>
        <begin position="124"/>
        <end position="136"/>
    </location>
</feature>
<sequence length="267" mass="28333">MPLRWQRPRPAPCGLARGSKHRTLATALGAHRPSATSRRSAPRASGRRGRVSPGLGRRAGSSPDGETPRLSPGGLAPPEVGAQRGPRGSRANLAGSPGRGRLRLRPGSRASRSRVALLLRRSGRVPDCRRTREPEPAGRGVGSGRGSRRRRRRSGPRESPRPFAALGCFSLFPAVAQGRGPRQEVSPGPAGANKPTPLRLSRPRSGTFDLSRLPPSPPTGAACPAERPRPPEPGARWVPAALAPRVADRRLPGLPLTRLQMSSSLND</sequence>
<evidence type="ECO:0000256" key="1">
    <source>
        <dbReference type="SAM" id="MobiDB-lite"/>
    </source>
</evidence>
<feature type="compositionally biased region" description="Low complexity" evidence="1">
    <location>
        <begin position="107"/>
        <end position="120"/>
    </location>
</feature>
<name>A0AB34GYQ9_ESCRO</name>
<comment type="caution">
    <text evidence="2">The sequence shown here is derived from an EMBL/GenBank/DDBJ whole genome shotgun (WGS) entry which is preliminary data.</text>
</comment>
<organism evidence="2 3">
    <name type="scientific">Eschrichtius robustus</name>
    <name type="common">California gray whale</name>
    <name type="synonym">Eschrichtius gibbosus</name>
    <dbReference type="NCBI Taxonomy" id="9764"/>
    <lineage>
        <taxon>Eukaryota</taxon>
        <taxon>Metazoa</taxon>
        <taxon>Chordata</taxon>
        <taxon>Craniata</taxon>
        <taxon>Vertebrata</taxon>
        <taxon>Euteleostomi</taxon>
        <taxon>Mammalia</taxon>
        <taxon>Eutheria</taxon>
        <taxon>Laurasiatheria</taxon>
        <taxon>Artiodactyla</taxon>
        <taxon>Whippomorpha</taxon>
        <taxon>Cetacea</taxon>
        <taxon>Mysticeti</taxon>
        <taxon>Eschrichtiidae</taxon>
        <taxon>Eschrichtius</taxon>
    </lineage>
</organism>
<gene>
    <name evidence="2" type="ORF">J1605_007233</name>
</gene>
<keyword evidence="3" id="KW-1185">Reference proteome</keyword>
<accession>A0AB34GYQ9</accession>
<feature type="compositionally biased region" description="Low complexity" evidence="1">
    <location>
        <begin position="32"/>
        <end position="44"/>
    </location>
</feature>
<dbReference type="EMBL" id="JAIQCJ010002014">
    <property type="protein sequence ID" value="KAJ8785636.1"/>
    <property type="molecule type" value="Genomic_DNA"/>
</dbReference>